<feature type="transmembrane region" description="Helical" evidence="2">
    <location>
        <begin position="94"/>
        <end position="115"/>
    </location>
</feature>
<protein>
    <submittedName>
        <fullName evidence="3">Uncharacterized protein</fullName>
    </submittedName>
</protein>
<reference evidence="4" key="1">
    <citation type="submission" date="2016-10" db="EMBL/GenBank/DDBJ databases">
        <authorList>
            <person name="Varghese N."/>
            <person name="Submissions S."/>
        </authorList>
    </citation>
    <scope>NUCLEOTIDE SEQUENCE [LARGE SCALE GENOMIC DNA]</scope>
    <source>
        <strain evidence="4">CGMCC 4.3516</strain>
    </source>
</reference>
<organism evidence="3 4">
    <name type="scientific">Glycomyces harbinensis</name>
    <dbReference type="NCBI Taxonomy" id="58114"/>
    <lineage>
        <taxon>Bacteria</taxon>
        <taxon>Bacillati</taxon>
        <taxon>Actinomycetota</taxon>
        <taxon>Actinomycetes</taxon>
        <taxon>Glycomycetales</taxon>
        <taxon>Glycomycetaceae</taxon>
        <taxon>Glycomyces</taxon>
    </lineage>
</organism>
<dbReference type="STRING" id="58114.SAMN05216270_104336"/>
<proteinExistence type="predicted"/>
<dbReference type="RefSeq" id="WP_091032663.1">
    <property type="nucleotide sequence ID" value="NZ_FNAD01000004.1"/>
</dbReference>
<gene>
    <name evidence="3" type="ORF">SAMN05216270_104336</name>
</gene>
<dbReference type="EMBL" id="FNAD01000004">
    <property type="protein sequence ID" value="SDD51078.1"/>
    <property type="molecule type" value="Genomic_DNA"/>
</dbReference>
<evidence type="ECO:0000313" key="4">
    <source>
        <dbReference type="Proteomes" id="UP000198949"/>
    </source>
</evidence>
<feature type="transmembrane region" description="Helical" evidence="2">
    <location>
        <begin position="127"/>
        <end position="146"/>
    </location>
</feature>
<evidence type="ECO:0000256" key="1">
    <source>
        <dbReference type="SAM" id="MobiDB-lite"/>
    </source>
</evidence>
<feature type="transmembrane region" description="Helical" evidence="2">
    <location>
        <begin position="152"/>
        <end position="172"/>
    </location>
</feature>
<keyword evidence="2" id="KW-1133">Transmembrane helix</keyword>
<sequence length="201" mass="21910">MDHEVPGDEFRITVEAGDPLLDARPNAAPATSEPEPVPQCPHRVRVRDLNSTGRLLYAGGMFALVLAWPVLIVGLFIGGFLLSLGAGFAGHFPITAGLALLLGAMLTTVGVFAVNLTWKRPHRPDPVMLWLSTAGVLLTLFGTSALGRWMDWHWAPAFTIPSALIAALLWYLRTLLDDRNDCEAEPDLPPQAERFLKPLPD</sequence>
<evidence type="ECO:0000256" key="2">
    <source>
        <dbReference type="SAM" id="Phobius"/>
    </source>
</evidence>
<keyword evidence="2" id="KW-0472">Membrane</keyword>
<dbReference type="Proteomes" id="UP000198949">
    <property type="component" value="Unassembled WGS sequence"/>
</dbReference>
<feature type="transmembrane region" description="Helical" evidence="2">
    <location>
        <begin position="55"/>
        <end position="82"/>
    </location>
</feature>
<dbReference type="AlphaFoldDB" id="A0A1G6VBX0"/>
<feature type="region of interest" description="Disordered" evidence="1">
    <location>
        <begin position="21"/>
        <end position="40"/>
    </location>
</feature>
<dbReference type="OrthoDB" id="5196436at2"/>
<accession>A0A1G6VBX0</accession>
<evidence type="ECO:0000313" key="3">
    <source>
        <dbReference type="EMBL" id="SDD51078.1"/>
    </source>
</evidence>
<keyword evidence="2" id="KW-0812">Transmembrane</keyword>
<name>A0A1G6VBX0_9ACTN</name>
<keyword evidence="4" id="KW-1185">Reference proteome</keyword>